<dbReference type="PANTHER" id="PTHR10924:SF6">
    <property type="entry name" value="SOLUTE CARRIER FAMILY 49 MEMBER A3"/>
    <property type="match status" value="1"/>
</dbReference>
<reference evidence="6 7" key="1">
    <citation type="journal article" date="2018" name="Gigascience">
        <title>Genomes of trombidid mites reveal novel predicted allergens and laterally-transferred genes associated with secondary metabolism.</title>
        <authorList>
            <person name="Dong X."/>
            <person name="Chaisiri K."/>
            <person name="Xia D."/>
            <person name="Armstrong S.D."/>
            <person name="Fang Y."/>
            <person name="Donnelly M.J."/>
            <person name="Kadowaki T."/>
            <person name="McGarry J.W."/>
            <person name="Darby A.C."/>
            <person name="Makepeace B.L."/>
        </authorList>
    </citation>
    <scope>NUCLEOTIDE SEQUENCE [LARGE SCALE GENOMIC DNA]</scope>
    <source>
        <strain evidence="6">UoL-WK</strain>
    </source>
</reference>
<evidence type="ECO:0000256" key="3">
    <source>
        <dbReference type="ARBA" id="ARBA00022989"/>
    </source>
</evidence>
<dbReference type="GO" id="GO:0016020">
    <property type="term" value="C:membrane"/>
    <property type="evidence" value="ECO:0007669"/>
    <property type="project" value="UniProtKB-SubCell"/>
</dbReference>
<proteinExistence type="predicted"/>
<dbReference type="AlphaFoldDB" id="A0A3S3S656"/>
<keyword evidence="2 5" id="KW-0812">Transmembrane</keyword>
<dbReference type="OrthoDB" id="422206at2759"/>
<comment type="subcellular location">
    <subcellularLocation>
        <location evidence="1">Membrane</location>
        <topology evidence="1">Multi-pass membrane protein</topology>
    </subcellularLocation>
</comment>
<comment type="caution">
    <text evidence="6">The sequence shown here is derived from an EMBL/GenBank/DDBJ whole genome shotgun (WGS) entry which is preliminary data.</text>
</comment>
<keyword evidence="3 5" id="KW-1133">Transmembrane helix</keyword>
<dbReference type="InterPro" id="IPR049680">
    <property type="entry name" value="FLVCR1-2_SLC49-like"/>
</dbReference>
<dbReference type="Proteomes" id="UP000285301">
    <property type="component" value="Unassembled WGS sequence"/>
</dbReference>
<name>A0A3S3S656_9ACAR</name>
<dbReference type="Gene3D" id="1.20.1250.20">
    <property type="entry name" value="MFS general substrate transporter like domains"/>
    <property type="match status" value="1"/>
</dbReference>
<keyword evidence="7" id="KW-1185">Reference proteome</keyword>
<keyword evidence="4 5" id="KW-0472">Membrane</keyword>
<protein>
    <submittedName>
        <fullName evidence="6">Putative transporter C09D4.1-like protein</fullName>
    </submittedName>
</protein>
<gene>
    <name evidence="6" type="ORF">B4U79_18108</name>
</gene>
<evidence type="ECO:0000256" key="1">
    <source>
        <dbReference type="ARBA" id="ARBA00004141"/>
    </source>
</evidence>
<feature type="transmembrane region" description="Helical" evidence="5">
    <location>
        <begin position="85"/>
        <end position="107"/>
    </location>
</feature>
<evidence type="ECO:0000256" key="2">
    <source>
        <dbReference type="ARBA" id="ARBA00022692"/>
    </source>
</evidence>
<dbReference type="PANTHER" id="PTHR10924">
    <property type="entry name" value="MAJOR FACILITATOR SUPERFAMILY PROTEIN-RELATED"/>
    <property type="match status" value="1"/>
</dbReference>
<evidence type="ECO:0000256" key="4">
    <source>
        <dbReference type="ARBA" id="ARBA00023136"/>
    </source>
</evidence>
<evidence type="ECO:0000313" key="6">
    <source>
        <dbReference type="EMBL" id="RWS09724.1"/>
    </source>
</evidence>
<dbReference type="SUPFAM" id="SSF103473">
    <property type="entry name" value="MFS general substrate transporter"/>
    <property type="match status" value="1"/>
</dbReference>
<dbReference type="EMBL" id="NCKU01002375">
    <property type="protein sequence ID" value="RWS09724.1"/>
    <property type="molecule type" value="Genomic_DNA"/>
</dbReference>
<organism evidence="6 7">
    <name type="scientific">Dinothrombium tinctorium</name>
    <dbReference type="NCBI Taxonomy" id="1965070"/>
    <lineage>
        <taxon>Eukaryota</taxon>
        <taxon>Metazoa</taxon>
        <taxon>Ecdysozoa</taxon>
        <taxon>Arthropoda</taxon>
        <taxon>Chelicerata</taxon>
        <taxon>Arachnida</taxon>
        <taxon>Acari</taxon>
        <taxon>Acariformes</taxon>
        <taxon>Trombidiformes</taxon>
        <taxon>Prostigmata</taxon>
        <taxon>Anystina</taxon>
        <taxon>Parasitengona</taxon>
        <taxon>Trombidioidea</taxon>
        <taxon>Trombidiidae</taxon>
        <taxon>Dinothrombium</taxon>
    </lineage>
</organism>
<sequence length="163" mass="18558">MNMNSEEKSSKEVEYRAYRWRFMVLLVLLLLQSSITFQMQMLPSITNVVVSYYRVNALAVNWLGLVGILMSLVGFYPLTKAIEKYGLRFAINTVAFLCTLGACLKYLALGRNFFWLIFVGQISQSISFQMILFLTPTLAAVWFKSEDKATDASECSAKIKGKY</sequence>
<accession>A0A3S3S656</accession>
<feature type="transmembrane region" description="Helical" evidence="5">
    <location>
        <begin position="20"/>
        <end position="39"/>
    </location>
</feature>
<feature type="transmembrane region" description="Helical" evidence="5">
    <location>
        <begin position="59"/>
        <end position="78"/>
    </location>
</feature>
<dbReference type="InterPro" id="IPR036259">
    <property type="entry name" value="MFS_trans_sf"/>
</dbReference>
<evidence type="ECO:0000313" key="7">
    <source>
        <dbReference type="Proteomes" id="UP000285301"/>
    </source>
</evidence>
<evidence type="ECO:0000256" key="5">
    <source>
        <dbReference type="SAM" id="Phobius"/>
    </source>
</evidence>